<dbReference type="RefSeq" id="WP_034832095.1">
    <property type="nucleotide sequence ID" value="NZ_JOKH01000001.1"/>
</dbReference>
<organism evidence="1 2">
    <name type="scientific">Endozoicomonas numazuensis</name>
    <dbReference type="NCBI Taxonomy" id="1137799"/>
    <lineage>
        <taxon>Bacteria</taxon>
        <taxon>Pseudomonadati</taxon>
        <taxon>Pseudomonadota</taxon>
        <taxon>Gammaproteobacteria</taxon>
        <taxon>Oceanospirillales</taxon>
        <taxon>Endozoicomonadaceae</taxon>
        <taxon>Endozoicomonas</taxon>
    </lineage>
</organism>
<sequence>MGKWTKTKNNLIKNGLLMISCFYTVSLLAFEYETAKIGADFNKYDQKHDFANPQPTNRRFRLYTLTCSDRVGYTLEPSYNNSNLFHQSASSDSTLPGTPFGYWLKDDLWMNNATDYVAINARWNTAVYIDLPFALQITGDIKRAQDSDEFFNYSGSRAVWFARSLDSSNLPTLEKKMNMTGVAFTSTTPSKKTFEKRINTLKQHPIALPELYDPNQVLFRLEGGYSAPHGNIYWLTTFRRGENSRGERVTLISKISPAQSSVRQAYIELRLGYEPADFFDICDSSDTGCSEPYASVFFNKIK</sequence>
<accession>A0A081NJY6</accession>
<evidence type="ECO:0000313" key="2">
    <source>
        <dbReference type="Proteomes" id="UP000028073"/>
    </source>
</evidence>
<protein>
    <submittedName>
        <fullName evidence="1">Uncharacterized protein</fullName>
    </submittedName>
</protein>
<reference evidence="1 2" key="1">
    <citation type="submission" date="2014-06" db="EMBL/GenBank/DDBJ databases">
        <title>Whole Genome Sequences of Three Symbiotic Endozoicomonas Bacteria.</title>
        <authorList>
            <person name="Neave M.J."/>
            <person name="Apprill A."/>
            <person name="Voolstra C.R."/>
        </authorList>
    </citation>
    <scope>NUCLEOTIDE SEQUENCE [LARGE SCALE GENOMIC DNA]</scope>
    <source>
        <strain evidence="1 2">DSM 25634</strain>
    </source>
</reference>
<evidence type="ECO:0000313" key="1">
    <source>
        <dbReference type="EMBL" id="KEQ18759.1"/>
    </source>
</evidence>
<name>A0A081NJY6_9GAMM</name>
<comment type="caution">
    <text evidence="1">The sequence shown here is derived from an EMBL/GenBank/DDBJ whole genome shotgun (WGS) entry which is preliminary data.</text>
</comment>
<proteinExistence type="predicted"/>
<keyword evidence="2" id="KW-1185">Reference proteome</keyword>
<dbReference type="AlphaFoldDB" id="A0A081NJY6"/>
<dbReference type="EMBL" id="JOKH01000001">
    <property type="protein sequence ID" value="KEQ18759.1"/>
    <property type="molecule type" value="Genomic_DNA"/>
</dbReference>
<dbReference type="Proteomes" id="UP000028073">
    <property type="component" value="Unassembled WGS sequence"/>
</dbReference>
<gene>
    <name evidence="1" type="ORF">GZ78_01300</name>
</gene>